<reference evidence="1" key="1">
    <citation type="submission" date="2014-09" db="EMBL/GenBank/DDBJ databases">
        <authorList>
            <person name="Magalhaes I.L.F."/>
            <person name="Oliveira U."/>
            <person name="Santos F.R."/>
            <person name="Vidigal T.H.D.A."/>
            <person name="Brescovit A.D."/>
            <person name="Santos A.J."/>
        </authorList>
    </citation>
    <scope>NUCLEOTIDE SEQUENCE</scope>
    <source>
        <tissue evidence="1">Shoot tissue taken approximately 20 cm above the soil surface</tissue>
    </source>
</reference>
<name>A0A0A8YDH1_ARUDO</name>
<reference evidence="1" key="2">
    <citation type="journal article" date="2015" name="Data Brief">
        <title>Shoot transcriptome of the giant reed, Arundo donax.</title>
        <authorList>
            <person name="Barrero R.A."/>
            <person name="Guerrero F.D."/>
            <person name="Moolhuijzen P."/>
            <person name="Goolsby J.A."/>
            <person name="Tidwell J."/>
            <person name="Bellgard S.E."/>
            <person name="Bellgard M.I."/>
        </authorList>
    </citation>
    <scope>NUCLEOTIDE SEQUENCE</scope>
    <source>
        <tissue evidence="1">Shoot tissue taken approximately 20 cm above the soil surface</tissue>
    </source>
</reference>
<dbReference type="EMBL" id="GBRH01274307">
    <property type="protein sequence ID" value="JAD23588.1"/>
    <property type="molecule type" value="Transcribed_RNA"/>
</dbReference>
<accession>A0A0A8YDH1</accession>
<evidence type="ECO:0000313" key="1">
    <source>
        <dbReference type="EMBL" id="JAD23588.1"/>
    </source>
</evidence>
<organism evidence="1">
    <name type="scientific">Arundo donax</name>
    <name type="common">Giant reed</name>
    <name type="synonym">Donax arundinaceus</name>
    <dbReference type="NCBI Taxonomy" id="35708"/>
    <lineage>
        <taxon>Eukaryota</taxon>
        <taxon>Viridiplantae</taxon>
        <taxon>Streptophyta</taxon>
        <taxon>Embryophyta</taxon>
        <taxon>Tracheophyta</taxon>
        <taxon>Spermatophyta</taxon>
        <taxon>Magnoliopsida</taxon>
        <taxon>Liliopsida</taxon>
        <taxon>Poales</taxon>
        <taxon>Poaceae</taxon>
        <taxon>PACMAD clade</taxon>
        <taxon>Arundinoideae</taxon>
        <taxon>Arundineae</taxon>
        <taxon>Arundo</taxon>
    </lineage>
</organism>
<sequence length="42" mass="4701">MRLHYIDAAGELGERRDGVVVFVLTQAIKTDCSNLSLPAVRW</sequence>
<protein>
    <submittedName>
        <fullName evidence="1">Uncharacterized protein</fullName>
    </submittedName>
</protein>
<dbReference type="AlphaFoldDB" id="A0A0A8YDH1"/>
<proteinExistence type="predicted"/>